<protein>
    <submittedName>
        <fullName evidence="8">Putative integrase family protein</fullName>
    </submittedName>
</protein>
<dbReference type="RefSeq" id="WP_143814797.1">
    <property type="nucleotide sequence ID" value="NZ_LVJN01000019.1"/>
</dbReference>
<evidence type="ECO:0000313" key="8">
    <source>
        <dbReference type="EMBL" id="OSM04336.1"/>
    </source>
</evidence>
<evidence type="ECO:0000259" key="7">
    <source>
        <dbReference type="PROSITE" id="PS51900"/>
    </source>
</evidence>
<dbReference type="PANTHER" id="PTHR30349">
    <property type="entry name" value="PHAGE INTEGRASE-RELATED"/>
    <property type="match status" value="1"/>
</dbReference>
<dbReference type="InterPro" id="IPR044068">
    <property type="entry name" value="CB"/>
</dbReference>
<evidence type="ECO:0000259" key="6">
    <source>
        <dbReference type="PROSITE" id="PS51898"/>
    </source>
</evidence>
<keyword evidence="4" id="KW-0233">DNA recombination</keyword>
<dbReference type="Gene3D" id="1.10.150.130">
    <property type="match status" value="1"/>
</dbReference>
<dbReference type="GO" id="GO:0015074">
    <property type="term" value="P:DNA integration"/>
    <property type="evidence" value="ECO:0007669"/>
    <property type="project" value="UniProtKB-KW"/>
</dbReference>
<gene>
    <name evidence="8" type="ORF">MAIT1_04226</name>
</gene>
<dbReference type="GO" id="GO:0003677">
    <property type="term" value="F:DNA binding"/>
    <property type="evidence" value="ECO:0007669"/>
    <property type="project" value="UniProtKB-UniRule"/>
</dbReference>
<dbReference type="InterPro" id="IPR004107">
    <property type="entry name" value="Integrase_SAM-like_N"/>
</dbReference>
<organism evidence="8 9">
    <name type="scientific">Magnetofaba australis IT-1</name>
    <dbReference type="NCBI Taxonomy" id="1434232"/>
    <lineage>
        <taxon>Bacteria</taxon>
        <taxon>Pseudomonadati</taxon>
        <taxon>Pseudomonadota</taxon>
        <taxon>Magnetococcia</taxon>
        <taxon>Magnetococcales</taxon>
        <taxon>Magnetococcaceae</taxon>
        <taxon>Magnetofaba</taxon>
    </lineage>
</organism>
<evidence type="ECO:0000313" key="9">
    <source>
        <dbReference type="Proteomes" id="UP000194003"/>
    </source>
</evidence>
<name>A0A1Y2K527_9PROT</name>
<feature type="domain" description="Core-binding (CB)" evidence="7">
    <location>
        <begin position="118"/>
        <end position="224"/>
    </location>
</feature>
<dbReference type="STRING" id="1434232.MAIT1_04226"/>
<dbReference type="PROSITE" id="PS51900">
    <property type="entry name" value="CB"/>
    <property type="match status" value="1"/>
</dbReference>
<evidence type="ECO:0000256" key="3">
    <source>
        <dbReference type="ARBA" id="ARBA00023125"/>
    </source>
</evidence>
<dbReference type="InterPro" id="IPR011010">
    <property type="entry name" value="DNA_brk_join_enz"/>
</dbReference>
<sequence length="441" mass="48918">MINFHILTGMTMARTVRDTNLESRAARSKLTARHHPYFRSIDQGCHVGYRKGARSASWIARYFIGSSRYHTTKLGDADDVTDADGVKILSWSQAQEKARAWFSEQAHVEAGLGTVGPFTVADAINDYLADYKARKNPSRSTYNNLLSQINTYILPGLEGVIVKNLQSRTIREWHQHISNTPAKTRSHKITQTAELSDDPEIKRKRRHTANKALTTLKAALNHAWREGKVASDTAWRRVKPFQQVASPKIRFLTDDEITRLLNASPSAFRTLLQGALLTGCRYGELCRLVAADFEPESGTLSIKRSKSGKSRNVVLTGEGVELFSNLSLTKRPSDHLFTHDDGTPWAKNHQQRPMAEACSAASITPAINFHILRHTHASRLAMAGAPMGVIATQLGHADTRMTEIHYAHLAPSYVADTIRATFGRIGSPLTGNVAQLKHKAV</sequence>
<dbReference type="OrthoDB" id="9814722at2"/>
<evidence type="ECO:0000256" key="5">
    <source>
        <dbReference type="PROSITE-ProRule" id="PRU01248"/>
    </source>
</evidence>
<evidence type="ECO:0000256" key="1">
    <source>
        <dbReference type="ARBA" id="ARBA00008857"/>
    </source>
</evidence>
<dbReference type="CDD" id="cd00796">
    <property type="entry name" value="INT_Rci_Hp1_C"/>
    <property type="match status" value="1"/>
</dbReference>
<comment type="caution">
    <text evidence="8">The sequence shown here is derived from an EMBL/GenBank/DDBJ whole genome shotgun (WGS) entry which is preliminary data.</text>
</comment>
<dbReference type="Pfam" id="PF00589">
    <property type="entry name" value="Phage_integrase"/>
    <property type="match status" value="1"/>
</dbReference>
<dbReference type="PROSITE" id="PS51898">
    <property type="entry name" value="TYR_RECOMBINASE"/>
    <property type="match status" value="1"/>
</dbReference>
<dbReference type="InterPro" id="IPR010998">
    <property type="entry name" value="Integrase_recombinase_N"/>
</dbReference>
<dbReference type="SUPFAM" id="SSF56349">
    <property type="entry name" value="DNA breaking-rejoining enzymes"/>
    <property type="match status" value="1"/>
</dbReference>
<dbReference type="GO" id="GO:0006310">
    <property type="term" value="P:DNA recombination"/>
    <property type="evidence" value="ECO:0007669"/>
    <property type="project" value="UniProtKB-KW"/>
</dbReference>
<dbReference type="PANTHER" id="PTHR30349:SF64">
    <property type="entry name" value="PROPHAGE INTEGRASE INTD-RELATED"/>
    <property type="match status" value="1"/>
</dbReference>
<dbReference type="InterPro" id="IPR050090">
    <property type="entry name" value="Tyrosine_recombinase_XerCD"/>
</dbReference>
<reference evidence="8 9" key="1">
    <citation type="journal article" date="2016" name="BMC Genomics">
        <title>Combined genomic and structural analyses of a cultured magnetotactic bacterium reveals its niche adaptation to a dynamic environment.</title>
        <authorList>
            <person name="Araujo A.C."/>
            <person name="Morillo V."/>
            <person name="Cypriano J."/>
            <person name="Teixeira L.C."/>
            <person name="Leao P."/>
            <person name="Lyra S."/>
            <person name="Almeida L.G."/>
            <person name="Bazylinski D.A."/>
            <person name="Vasconcellos A.T."/>
            <person name="Abreu F."/>
            <person name="Lins U."/>
        </authorList>
    </citation>
    <scope>NUCLEOTIDE SEQUENCE [LARGE SCALE GENOMIC DNA]</scope>
    <source>
        <strain evidence="8 9">IT-1</strain>
    </source>
</reference>
<keyword evidence="9" id="KW-1185">Reference proteome</keyword>
<accession>A0A1Y2K527</accession>
<comment type="similarity">
    <text evidence="1">Belongs to the 'phage' integrase family.</text>
</comment>
<keyword evidence="2" id="KW-0229">DNA integration</keyword>
<dbReference type="InterPro" id="IPR013762">
    <property type="entry name" value="Integrase-like_cat_sf"/>
</dbReference>
<dbReference type="Pfam" id="PF14659">
    <property type="entry name" value="Phage_int_SAM_3"/>
    <property type="match status" value="1"/>
</dbReference>
<dbReference type="AlphaFoldDB" id="A0A1Y2K527"/>
<dbReference type="Gene3D" id="1.10.443.10">
    <property type="entry name" value="Intergrase catalytic core"/>
    <property type="match status" value="1"/>
</dbReference>
<dbReference type="Proteomes" id="UP000194003">
    <property type="component" value="Unassembled WGS sequence"/>
</dbReference>
<dbReference type="EMBL" id="LVJN01000019">
    <property type="protein sequence ID" value="OSM04336.1"/>
    <property type="molecule type" value="Genomic_DNA"/>
</dbReference>
<evidence type="ECO:0000256" key="2">
    <source>
        <dbReference type="ARBA" id="ARBA00022908"/>
    </source>
</evidence>
<keyword evidence="3 5" id="KW-0238">DNA-binding</keyword>
<feature type="domain" description="Tyr recombinase" evidence="6">
    <location>
        <begin position="247"/>
        <end position="419"/>
    </location>
</feature>
<proteinExistence type="inferred from homology"/>
<evidence type="ECO:0000256" key="4">
    <source>
        <dbReference type="ARBA" id="ARBA00023172"/>
    </source>
</evidence>
<dbReference type="InterPro" id="IPR002104">
    <property type="entry name" value="Integrase_catalytic"/>
</dbReference>